<dbReference type="AlphaFoldDB" id="A0A085LJ88"/>
<gene>
    <name evidence="1" type="ORF">M513_14089</name>
</gene>
<keyword evidence="2" id="KW-1185">Reference proteome</keyword>
<sequence length="132" mass="15405">MNSNIPITTGQIEILQTREELRRVKITPFRMRHYSTRRPKRKIGKYISRKQIRMSNFILTSIIVNNMFFPSDGTAFIGACQRGVFIRREYEKQGDDGQYNFDSNHVRLVVEQIAVGENARSSEKQRDGHKGK</sequence>
<organism evidence="1 2">
    <name type="scientific">Trichuris suis</name>
    <name type="common">pig whipworm</name>
    <dbReference type="NCBI Taxonomy" id="68888"/>
    <lineage>
        <taxon>Eukaryota</taxon>
        <taxon>Metazoa</taxon>
        <taxon>Ecdysozoa</taxon>
        <taxon>Nematoda</taxon>
        <taxon>Enoplea</taxon>
        <taxon>Dorylaimia</taxon>
        <taxon>Trichinellida</taxon>
        <taxon>Trichuridae</taxon>
        <taxon>Trichuris</taxon>
    </lineage>
</organism>
<accession>A0A085LJ88</accession>
<proteinExistence type="predicted"/>
<evidence type="ECO:0000313" key="1">
    <source>
        <dbReference type="EMBL" id="KFD45034.1"/>
    </source>
</evidence>
<dbReference type="EMBL" id="KL363864">
    <property type="protein sequence ID" value="KFD45034.1"/>
    <property type="molecule type" value="Genomic_DNA"/>
</dbReference>
<evidence type="ECO:0000313" key="2">
    <source>
        <dbReference type="Proteomes" id="UP000030764"/>
    </source>
</evidence>
<name>A0A085LJ88_9BILA</name>
<dbReference type="Proteomes" id="UP000030764">
    <property type="component" value="Unassembled WGS sequence"/>
</dbReference>
<reference evidence="1 2" key="1">
    <citation type="journal article" date="2014" name="Nat. Genet.">
        <title>Genome and transcriptome of the porcine whipworm Trichuris suis.</title>
        <authorList>
            <person name="Jex A.R."/>
            <person name="Nejsum P."/>
            <person name="Schwarz E.M."/>
            <person name="Hu L."/>
            <person name="Young N.D."/>
            <person name="Hall R.S."/>
            <person name="Korhonen P.K."/>
            <person name="Liao S."/>
            <person name="Thamsborg S."/>
            <person name="Xia J."/>
            <person name="Xu P."/>
            <person name="Wang S."/>
            <person name="Scheerlinck J.P."/>
            <person name="Hofmann A."/>
            <person name="Sternberg P.W."/>
            <person name="Wang J."/>
            <person name="Gasser R.B."/>
        </authorList>
    </citation>
    <scope>NUCLEOTIDE SEQUENCE [LARGE SCALE GENOMIC DNA]</scope>
    <source>
        <strain evidence="1">DCEP-RM93M</strain>
    </source>
</reference>
<protein>
    <submittedName>
        <fullName evidence="1">Uncharacterized protein</fullName>
    </submittedName>
</protein>